<reference evidence="15 16" key="1">
    <citation type="submission" date="2016-09" db="EMBL/GenBank/DDBJ databases">
        <title>Desulfuribacillus arsenicus sp. nov., an obligately anaerobic, dissimilatory arsenic- and antimonate-reducing bacterium isolated from anoxic sediments.</title>
        <authorList>
            <person name="Abin C.A."/>
            <person name="Hollibaugh J.T."/>
        </authorList>
    </citation>
    <scope>NUCLEOTIDE SEQUENCE [LARGE SCALE GENOMIC DNA]</scope>
    <source>
        <strain evidence="15 16">MLFW-2</strain>
    </source>
</reference>
<dbReference type="PANTHER" id="PTHR22807">
    <property type="entry name" value="NOP2 YEAST -RELATED NOL1/NOP2/FMU SUN DOMAIN-CONTAINING"/>
    <property type="match status" value="1"/>
</dbReference>
<dbReference type="AlphaFoldDB" id="A0A1E5L6W7"/>
<dbReference type="SUPFAM" id="SSF48013">
    <property type="entry name" value="NusB-like"/>
    <property type="match status" value="1"/>
</dbReference>
<feature type="active site" description="Nucleophile" evidence="13">
    <location>
        <position position="396"/>
    </location>
</feature>
<dbReference type="FunFam" id="1.10.940.10:FF:000006">
    <property type="entry name" value="16S rRNA (Cytosine(967)-C(5))-methyltransferase RsmB"/>
    <property type="match status" value="1"/>
</dbReference>
<dbReference type="GO" id="GO:0005737">
    <property type="term" value="C:cytoplasm"/>
    <property type="evidence" value="ECO:0007669"/>
    <property type="project" value="UniProtKB-SubCell"/>
</dbReference>
<dbReference type="NCBIfam" id="TIGR00563">
    <property type="entry name" value="rsmB"/>
    <property type="match status" value="1"/>
</dbReference>
<dbReference type="GO" id="GO:0008649">
    <property type="term" value="F:rRNA methyltransferase activity"/>
    <property type="evidence" value="ECO:0007669"/>
    <property type="project" value="InterPro"/>
</dbReference>
<dbReference type="PRINTS" id="PR02008">
    <property type="entry name" value="RCMTFAMILY"/>
</dbReference>
<dbReference type="Pfam" id="PF01189">
    <property type="entry name" value="Methyltr_RsmB-F"/>
    <property type="match status" value="1"/>
</dbReference>
<dbReference type="GO" id="GO:0006355">
    <property type="term" value="P:regulation of DNA-templated transcription"/>
    <property type="evidence" value="ECO:0007669"/>
    <property type="project" value="InterPro"/>
</dbReference>
<dbReference type="SUPFAM" id="SSF53335">
    <property type="entry name" value="S-adenosyl-L-methionine-dependent methyltransferases"/>
    <property type="match status" value="1"/>
</dbReference>
<dbReference type="OrthoDB" id="9810297at2"/>
<comment type="similarity">
    <text evidence="13">Belongs to the class I-like SAM-binding methyltransferase superfamily. RsmB/NOP family.</text>
</comment>
<dbReference type="Pfam" id="PF01029">
    <property type="entry name" value="NusB"/>
    <property type="match status" value="1"/>
</dbReference>
<comment type="subcellular location">
    <subcellularLocation>
        <location evidence="2">Cytoplasm</location>
    </subcellularLocation>
</comment>
<keyword evidence="5" id="KW-0698">rRNA processing</keyword>
<feature type="binding site" evidence="13">
    <location>
        <begin position="276"/>
        <end position="282"/>
    </location>
    <ligand>
        <name>S-adenosyl-L-methionine</name>
        <dbReference type="ChEBI" id="CHEBI:59789"/>
    </ligand>
</feature>
<evidence type="ECO:0000256" key="10">
    <source>
        <dbReference type="ARBA" id="ARBA00030399"/>
    </source>
</evidence>
<dbReference type="InterPro" id="IPR023267">
    <property type="entry name" value="RCMT"/>
</dbReference>
<dbReference type="PROSITE" id="PS51686">
    <property type="entry name" value="SAM_MT_RSMB_NOP"/>
    <property type="match status" value="1"/>
</dbReference>
<evidence type="ECO:0000256" key="1">
    <source>
        <dbReference type="ARBA" id="ARBA00002724"/>
    </source>
</evidence>
<keyword evidence="9 13" id="KW-0694">RNA-binding</keyword>
<dbReference type="InterPro" id="IPR004573">
    <property type="entry name" value="rRNA_ssu_MeTfrase_B"/>
</dbReference>
<comment type="function">
    <text evidence="1">Specifically methylates the cytosine at position 967 (m5C967) of 16S rRNA.</text>
</comment>
<dbReference type="InterPro" id="IPR001678">
    <property type="entry name" value="MeTrfase_RsmB-F_NOP2_dom"/>
</dbReference>
<evidence type="ECO:0000256" key="13">
    <source>
        <dbReference type="PROSITE-ProRule" id="PRU01023"/>
    </source>
</evidence>
<evidence type="ECO:0000256" key="11">
    <source>
        <dbReference type="ARBA" id="ARBA00031088"/>
    </source>
</evidence>
<comment type="catalytic activity">
    <reaction evidence="12">
        <text>cytidine(967) in 16S rRNA + S-adenosyl-L-methionine = 5-methylcytidine(967) in 16S rRNA + S-adenosyl-L-homocysteine + H(+)</text>
        <dbReference type="Rhea" id="RHEA:42748"/>
        <dbReference type="Rhea" id="RHEA-COMP:10219"/>
        <dbReference type="Rhea" id="RHEA-COMP:10220"/>
        <dbReference type="ChEBI" id="CHEBI:15378"/>
        <dbReference type="ChEBI" id="CHEBI:57856"/>
        <dbReference type="ChEBI" id="CHEBI:59789"/>
        <dbReference type="ChEBI" id="CHEBI:74483"/>
        <dbReference type="ChEBI" id="CHEBI:82748"/>
        <dbReference type="EC" id="2.1.1.176"/>
    </reaction>
</comment>
<evidence type="ECO:0000256" key="7">
    <source>
        <dbReference type="ARBA" id="ARBA00022679"/>
    </source>
</evidence>
<feature type="domain" description="SAM-dependent MTase RsmB/NOP-type" evidence="14">
    <location>
        <begin position="186"/>
        <end position="462"/>
    </location>
</feature>
<dbReference type="Gene3D" id="1.10.940.10">
    <property type="entry name" value="NusB-like"/>
    <property type="match status" value="1"/>
</dbReference>
<name>A0A1E5L6W7_9FIRM</name>
<evidence type="ECO:0000313" key="15">
    <source>
        <dbReference type="EMBL" id="OEH85754.1"/>
    </source>
</evidence>
<evidence type="ECO:0000256" key="4">
    <source>
        <dbReference type="ARBA" id="ARBA00022490"/>
    </source>
</evidence>
<evidence type="ECO:0000259" key="14">
    <source>
        <dbReference type="PROSITE" id="PS51686"/>
    </source>
</evidence>
<sequence length="462" mass="53196">MNRNKSTNKKNTRKVTNAREKALDILVKIEENSGFSNLVLQNELKDTPFDKRDRGLITELVYGTIQRMNTIDFIVNHFLTKRKIETLDTWLKQLLRMAAYQIRFLEKIPERAVVNESVETAKRWGHQGISSFVNGVLRNLIRSPELPLLPNKDRKPIEYFSLSYSFPIWMIEKWIAQYGLEKTETMLEVMVQPAPFTIRHNTLKTEPSTFEGLLSETQLQWEKSPYVKEAYYVKGIGDVSQNKLFTEGYFTIQDESSMLVATVLSPKSDELILDACSAPGGKTTHIAEIQRDKGKVIANEIHPHKISLVEQLAKRLGIQSIETHLGDFLEFESEQLYSSVLLDAPCSGLGVIRRKPELKWNIKEESIADLIQLQQRLIRHAAKYVRPGGTLVYSTCTINRDENINIIEQFLAEHSEFQPARIQEYIPESIQSKINMSHEHMVQIFPQDMNSDGFFIAKLRKL</sequence>
<keyword evidence="4" id="KW-0963">Cytoplasm</keyword>
<organism evidence="15 16">
    <name type="scientific">Desulfuribacillus stibiiarsenatis</name>
    <dbReference type="NCBI Taxonomy" id="1390249"/>
    <lineage>
        <taxon>Bacteria</taxon>
        <taxon>Bacillati</taxon>
        <taxon>Bacillota</taxon>
        <taxon>Desulfuribacillia</taxon>
        <taxon>Desulfuribacillales</taxon>
        <taxon>Desulfuribacillaceae</taxon>
        <taxon>Desulfuribacillus</taxon>
    </lineage>
</organism>
<evidence type="ECO:0000313" key="16">
    <source>
        <dbReference type="Proteomes" id="UP000095255"/>
    </source>
</evidence>
<dbReference type="CDD" id="cd02440">
    <property type="entry name" value="AdoMet_MTases"/>
    <property type="match status" value="1"/>
</dbReference>
<gene>
    <name evidence="15" type="ORF">BHU72_02940</name>
</gene>
<comment type="caution">
    <text evidence="15">The sequence shown here is derived from an EMBL/GenBank/DDBJ whole genome shotgun (WGS) entry which is preliminary data.</text>
</comment>
<evidence type="ECO:0000256" key="6">
    <source>
        <dbReference type="ARBA" id="ARBA00022603"/>
    </source>
</evidence>
<keyword evidence="7 13" id="KW-0808">Transferase</keyword>
<accession>A0A1E5L6W7</accession>
<dbReference type="InterPro" id="IPR054728">
    <property type="entry name" value="RsmB-like_ferredoxin"/>
</dbReference>
<dbReference type="PANTHER" id="PTHR22807:SF53">
    <property type="entry name" value="RIBOSOMAL RNA SMALL SUBUNIT METHYLTRANSFERASE B-RELATED"/>
    <property type="match status" value="1"/>
</dbReference>
<evidence type="ECO:0000256" key="12">
    <source>
        <dbReference type="ARBA" id="ARBA00047283"/>
    </source>
</evidence>
<dbReference type="InterPro" id="IPR006027">
    <property type="entry name" value="NusB_RsmB_TIM44"/>
</dbReference>
<dbReference type="Proteomes" id="UP000095255">
    <property type="component" value="Unassembled WGS sequence"/>
</dbReference>
<keyword evidence="6 13" id="KW-0489">Methyltransferase</keyword>
<dbReference type="Gene3D" id="3.30.70.1170">
    <property type="entry name" value="Sun protein, domain 3"/>
    <property type="match status" value="1"/>
</dbReference>
<evidence type="ECO:0000256" key="8">
    <source>
        <dbReference type="ARBA" id="ARBA00022691"/>
    </source>
</evidence>
<keyword evidence="8 13" id="KW-0949">S-adenosyl-L-methionine</keyword>
<feature type="binding site" evidence="13">
    <location>
        <position position="300"/>
    </location>
    <ligand>
        <name>S-adenosyl-L-methionine</name>
        <dbReference type="ChEBI" id="CHEBI:59789"/>
    </ligand>
</feature>
<dbReference type="RefSeq" id="WP_069701837.1">
    <property type="nucleotide sequence ID" value="NZ_MJAT01000012.1"/>
</dbReference>
<dbReference type="NCBIfam" id="NF011494">
    <property type="entry name" value="PRK14902.1"/>
    <property type="match status" value="1"/>
</dbReference>
<dbReference type="STRING" id="1390249.BHU72_02940"/>
<evidence type="ECO:0000256" key="5">
    <source>
        <dbReference type="ARBA" id="ARBA00022552"/>
    </source>
</evidence>
<protein>
    <recommendedName>
        <fullName evidence="3">16S rRNA (cytosine(967)-C(5))-methyltransferase</fullName>
        <ecNumber evidence="3">2.1.1.176</ecNumber>
    </recommendedName>
    <alternativeName>
        <fullName evidence="10">16S rRNA m5C967 methyltransferase</fullName>
    </alternativeName>
    <alternativeName>
        <fullName evidence="11">rRNA (cytosine-C(5)-)-methyltransferase RsmB</fullName>
    </alternativeName>
</protein>
<feature type="binding site" evidence="13">
    <location>
        <position position="327"/>
    </location>
    <ligand>
        <name>S-adenosyl-L-methionine</name>
        <dbReference type="ChEBI" id="CHEBI:59789"/>
    </ligand>
</feature>
<dbReference type="Gene3D" id="3.40.50.150">
    <property type="entry name" value="Vaccinia Virus protein VP39"/>
    <property type="match status" value="1"/>
</dbReference>
<dbReference type="InterPro" id="IPR049560">
    <property type="entry name" value="MeTrfase_RsmB-F_NOP2_cat"/>
</dbReference>
<dbReference type="EMBL" id="MJAT01000012">
    <property type="protein sequence ID" value="OEH85754.1"/>
    <property type="molecule type" value="Genomic_DNA"/>
</dbReference>
<dbReference type="InterPro" id="IPR029063">
    <property type="entry name" value="SAM-dependent_MTases_sf"/>
</dbReference>
<dbReference type="Pfam" id="PF22458">
    <property type="entry name" value="RsmF-B_ferredox"/>
    <property type="match status" value="1"/>
</dbReference>
<keyword evidence="16" id="KW-1185">Reference proteome</keyword>
<dbReference type="EC" id="2.1.1.176" evidence="3"/>
<evidence type="ECO:0000256" key="9">
    <source>
        <dbReference type="ARBA" id="ARBA00022884"/>
    </source>
</evidence>
<dbReference type="InterPro" id="IPR035926">
    <property type="entry name" value="NusB-like_sf"/>
</dbReference>
<feature type="binding site" evidence="13">
    <location>
        <position position="343"/>
    </location>
    <ligand>
        <name>S-adenosyl-L-methionine</name>
        <dbReference type="ChEBI" id="CHEBI:59789"/>
    </ligand>
</feature>
<evidence type="ECO:0000256" key="3">
    <source>
        <dbReference type="ARBA" id="ARBA00012140"/>
    </source>
</evidence>
<dbReference type="FunFam" id="3.40.50.150:FF:000022">
    <property type="entry name" value="Ribosomal RNA small subunit methyltransferase B"/>
    <property type="match status" value="1"/>
</dbReference>
<evidence type="ECO:0000256" key="2">
    <source>
        <dbReference type="ARBA" id="ARBA00004496"/>
    </source>
</evidence>
<proteinExistence type="inferred from homology"/>
<dbReference type="GO" id="GO:0003723">
    <property type="term" value="F:RNA binding"/>
    <property type="evidence" value="ECO:0007669"/>
    <property type="project" value="UniProtKB-UniRule"/>
</dbReference>